<name>A0A6G1EGY4_9ORYZ</name>
<comment type="catalytic activity">
    <reaction evidence="1">
        <text>S-ubiquitinyl-[E2 ubiquitin-conjugating enzyme]-L-cysteine + [acceptor protein]-L-lysine = [E2 ubiquitin-conjugating enzyme]-L-cysteine + N(6)-ubiquitinyl-[acceptor protein]-L-lysine.</text>
        <dbReference type="EC" id="2.3.2.27"/>
    </reaction>
</comment>
<sequence length="143" mass="14998">MGDLAGLSGLDIFLGIVALLAAIYAMFWAVRCAMGRREAASADASGKRQGLLTKEVVIDVPLPAGSGVGGEITTEARSDVALWAICKGRLADGGQQCRRLRPCGHVYHAECIGLWLQRGMTCPVCRAAVVASPSRNEIVGAMV</sequence>
<dbReference type="InterPro" id="IPR001841">
    <property type="entry name" value="Znf_RING"/>
</dbReference>
<dbReference type="EC" id="2.3.2.27" evidence="2"/>
<evidence type="ECO:0000256" key="7">
    <source>
        <dbReference type="PROSITE-ProRule" id="PRU00175"/>
    </source>
</evidence>
<feature type="domain" description="RING-type" evidence="9">
    <location>
        <begin position="85"/>
        <end position="126"/>
    </location>
</feature>
<keyword evidence="11" id="KW-1185">Reference proteome</keyword>
<protein>
    <recommendedName>
        <fullName evidence="2">RING-type E3 ubiquitin transferase</fullName>
        <ecNumber evidence="2">2.3.2.27</ecNumber>
    </recommendedName>
</protein>
<keyword evidence="8" id="KW-0472">Membrane</keyword>
<dbReference type="PANTHER" id="PTHR14155">
    <property type="entry name" value="RING FINGER DOMAIN-CONTAINING"/>
    <property type="match status" value="1"/>
</dbReference>
<comment type="similarity">
    <text evidence="6">Belongs to the RING-type zinc finger family. ATL subfamily.</text>
</comment>
<dbReference type="Gene3D" id="3.30.40.10">
    <property type="entry name" value="Zinc/RING finger domain, C3HC4 (zinc finger)"/>
    <property type="match status" value="1"/>
</dbReference>
<keyword evidence="8" id="KW-0812">Transmembrane</keyword>
<evidence type="ECO:0000256" key="5">
    <source>
        <dbReference type="ARBA" id="ARBA00022833"/>
    </source>
</evidence>
<keyword evidence="5" id="KW-0862">Zinc</keyword>
<evidence type="ECO:0000256" key="2">
    <source>
        <dbReference type="ARBA" id="ARBA00012483"/>
    </source>
</evidence>
<keyword evidence="8" id="KW-1133">Transmembrane helix</keyword>
<evidence type="ECO:0000256" key="6">
    <source>
        <dbReference type="ARBA" id="ARBA00024209"/>
    </source>
</evidence>
<evidence type="ECO:0000313" key="11">
    <source>
        <dbReference type="Proteomes" id="UP000479710"/>
    </source>
</evidence>
<keyword evidence="4 7" id="KW-0863">Zinc-finger</keyword>
<dbReference type="PANTHER" id="PTHR14155:SF522">
    <property type="entry name" value="OS06G0537600 PROTEIN"/>
    <property type="match status" value="1"/>
</dbReference>
<gene>
    <name evidence="10" type="ORF">E2562_006642</name>
</gene>
<reference evidence="10 11" key="1">
    <citation type="submission" date="2019-11" db="EMBL/GenBank/DDBJ databases">
        <title>Whole genome sequence of Oryza granulata.</title>
        <authorList>
            <person name="Li W."/>
        </authorList>
    </citation>
    <scope>NUCLEOTIDE SEQUENCE [LARGE SCALE GENOMIC DNA]</scope>
    <source>
        <strain evidence="11">cv. Menghai</strain>
        <tissue evidence="10">Leaf</tissue>
    </source>
</reference>
<dbReference type="AlphaFoldDB" id="A0A6G1EGY4"/>
<dbReference type="UniPathway" id="UPA00143"/>
<dbReference type="InterPro" id="IPR053238">
    <property type="entry name" value="RING-H2_zinc_finger"/>
</dbReference>
<dbReference type="EMBL" id="SPHZ02000003">
    <property type="protein sequence ID" value="KAF0923662.1"/>
    <property type="molecule type" value="Genomic_DNA"/>
</dbReference>
<evidence type="ECO:0000256" key="1">
    <source>
        <dbReference type="ARBA" id="ARBA00000900"/>
    </source>
</evidence>
<proteinExistence type="inferred from homology"/>
<accession>A0A6G1EGY4</accession>
<organism evidence="10 11">
    <name type="scientific">Oryza meyeriana var. granulata</name>
    <dbReference type="NCBI Taxonomy" id="110450"/>
    <lineage>
        <taxon>Eukaryota</taxon>
        <taxon>Viridiplantae</taxon>
        <taxon>Streptophyta</taxon>
        <taxon>Embryophyta</taxon>
        <taxon>Tracheophyta</taxon>
        <taxon>Spermatophyta</taxon>
        <taxon>Magnoliopsida</taxon>
        <taxon>Liliopsida</taxon>
        <taxon>Poales</taxon>
        <taxon>Poaceae</taxon>
        <taxon>BOP clade</taxon>
        <taxon>Oryzoideae</taxon>
        <taxon>Oryzeae</taxon>
        <taxon>Oryzinae</taxon>
        <taxon>Oryza</taxon>
        <taxon>Oryza meyeriana</taxon>
    </lineage>
</organism>
<dbReference type="InterPro" id="IPR013083">
    <property type="entry name" value="Znf_RING/FYVE/PHD"/>
</dbReference>
<dbReference type="SUPFAM" id="SSF57850">
    <property type="entry name" value="RING/U-box"/>
    <property type="match status" value="1"/>
</dbReference>
<evidence type="ECO:0000256" key="8">
    <source>
        <dbReference type="SAM" id="Phobius"/>
    </source>
</evidence>
<dbReference type="Pfam" id="PF13639">
    <property type="entry name" value="zf-RING_2"/>
    <property type="match status" value="1"/>
</dbReference>
<dbReference type="GO" id="GO:0008270">
    <property type="term" value="F:zinc ion binding"/>
    <property type="evidence" value="ECO:0007669"/>
    <property type="project" value="UniProtKB-KW"/>
</dbReference>
<evidence type="ECO:0000256" key="3">
    <source>
        <dbReference type="ARBA" id="ARBA00022723"/>
    </source>
</evidence>
<comment type="caution">
    <text evidence="10">The sequence shown here is derived from an EMBL/GenBank/DDBJ whole genome shotgun (WGS) entry which is preliminary data.</text>
</comment>
<dbReference type="Proteomes" id="UP000479710">
    <property type="component" value="Unassembled WGS sequence"/>
</dbReference>
<feature type="transmembrane region" description="Helical" evidence="8">
    <location>
        <begin position="12"/>
        <end position="30"/>
    </location>
</feature>
<dbReference type="OrthoDB" id="8062037at2759"/>
<evidence type="ECO:0000256" key="4">
    <source>
        <dbReference type="ARBA" id="ARBA00022771"/>
    </source>
</evidence>
<dbReference type="PROSITE" id="PS50089">
    <property type="entry name" value="ZF_RING_2"/>
    <property type="match status" value="1"/>
</dbReference>
<evidence type="ECO:0000259" key="9">
    <source>
        <dbReference type="PROSITE" id="PS50089"/>
    </source>
</evidence>
<evidence type="ECO:0000313" key="10">
    <source>
        <dbReference type="EMBL" id="KAF0923662.1"/>
    </source>
</evidence>
<keyword evidence="3" id="KW-0479">Metal-binding</keyword>
<dbReference type="GO" id="GO:0016567">
    <property type="term" value="P:protein ubiquitination"/>
    <property type="evidence" value="ECO:0007669"/>
    <property type="project" value="UniProtKB-UniPathway"/>
</dbReference>
<dbReference type="GO" id="GO:0061630">
    <property type="term" value="F:ubiquitin protein ligase activity"/>
    <property type="evidence" value="ECO:0007669"/>
    <property type="project" value="UniProtKB-EC"/>
</dbReference>